<dbReference type="EMBL" id="FNNO01000006">
    <property type="protein sequence ID" value="SDW86853.1"/>
    <property type="molecule type" value="Genomic_DNA"/>
</dbReference>
<sequence>MDEVLNIEERQHKVNKAVRELRRNKLAHGQSFMINSKNLPQGQCYIEYPDGHISLATLNHTKRDFTIVRELSAMEVSNLRNQFELY</sequence>
<accession>A0A8X8IH01</accession>
<evidence type="ECO:0000313" key="2">
    <source>
        <dbReference type="Proteomes" id="UP000198711"/>
    </source>
</evidence>
<gene>
    <name evidence="1" type="ORF">SAMN05444410_106179</name>
</gene>
<name>A0A8X8IH01_9BACT</name>
<proteinExistence type="predicted"/>
<keyword evidence="2" id="KW-1185">Reference proteome</keyword>
<dbReference type="RefSeq" id="WP_092723637.1">
    <property type="nucleotide sequence ID" value="NZ_FNNO01000006.1"/>
</dbReference>
<protein>
    <submittedName>
        <fullName evidence="1">Uncharacterized protein</fullName>
    </submittedName>
</protein>
<dbReference type="Proteomes" id="UP000198711">
    <property type="component" value="Unassembled WGS sequence"/>
</dbReference>
<reference evidence="1 2" key="1">
    <citation type="submission" date="2016-10" db="EMBL/GenBank/DDBJ databases">
        <authorList>
            <person name="Varghese N."/>
            <person name="Submissions S."/>
        </authorList>
    </citation>
    <scope>NUCLEOTIDE SEQUENCE [LARGE SCALE GENOMIC DNA]</scope>
    <source>
        <strain evidence="1 2">DSM 25353</strain>
    </source>
</reference>
<organism evidence="1 2">
    <name type="scientific">Hydrobacter penzbergensis</name>
    <dbReference type="NCBI Taxonomy" id="1235997"/>
    <lineage>
        <taxon>Bacteria</taxon>
        <taxon>Pseudomonadati</taxon>
        <taxon>Bacteroidota</taxon>
        <taxon>Chitinophagia</taxon>
        <taxon>Chitinophagales</taxon>
        <taxon>Chitinophagaceae</taxon>
        <taxon>Hydrobacter</taxon>
    </lineage>
</organism>
<evidence type="ECO:0000313" key="1">
    <source>
        <dbReference type="EMBL" id="SDW86853.1"/>
    </source>
</evidence>
<dbReference type="AlphaFoldDB" id="A0A8X8IH01"/>
<comment type="caution">
    <text evidence="1">The sequence shown here is derived from an EMBL/GenBank/DDBJ whole genome shotgun (WGS) entry which is preliminary data.</text>
</comment>